<proteinExistence type="predicted"/>
<organism evidence="1">
    <name type="scientific">mine drainage metagenome</name>
    <dbReference type="NCBI Taxonomy" id="410659"/>
    <lineage>
        <taxon>unclassified sequences</taxon>
        <taxon>metagenomes</taxon>
        <taxon>ecological metagenomes</taxon>
    </lineage>
</organism>
<gene>
    <name evidence="1" type="ORF">GALL_534500</name>
</gene>
<dbReference type="EMBL" id="MLJW01007675">
    <property type="protein sequence ID" value="OIQ64992.1"/>
    <property type="molecule type" value="Genomic_DNA"/>
</dbReference>
<name>A0A1J5P2V9_9ZZZZ</name>
<accession>A0A1J5P2V9</accession>
<sequence length="175" mass="19127">MLDDVLPRRGVTRQEAHGHGVTAGGRQGFAMVACPIVQQCIRHLNQDSGAIANQRVSPDGAAMIQILEDFQALRDDIVRFSALDIHDEAHAARIVLVPGIVKALSHNLLHSHNFPWRNMSAVRGRAFKRKQPFCPLRGQMAMILPHRSVGELAWAIQEGCKAALAPNVPGKIAGR</sequence>
<reference evidence="1" key="1">
    <citation type="submission" date="2016-10" db="EMBL/GenBank/DDBJ databases">
        <title>Sequence of Gallionella enrichment culture.</title>
        <authorList>
            <person name="Poehlein A."/>
            <person name="Muehling M."/>
            <person name="Daniel R."/>
        </authorList>
    </citation>
    <scope>NUCLEOTIDE SEQUENCE</scope>
</reference>
<comment type="caution">
    <text evidence="1">The sequence shown here is derived from an EMBL/GenBank/DDBJ whole genome shotgun (WGS) entry which is preliminary data.</text>
</comment>
<dbReference type="AlphaFoldDB" id="A0A1J5P2V9"/>
<protein>
    <submittedName>
        <fullName evidence="1">Uncharacterized protein</fullName>
    </submittedName>
</protein>
<evidence type="ECO:0000313" key="1">
    <source>
        <dbReference type="EMBL" id="OIQ64992.1"/>
    </source>
</evidence>